<feature type="non-terminal residue" evidence="1">
    <location>
        <position position="99"/>
    </location>
</feature>
<evidence type="ECO:0000313" key="2">
    <source>
        <dbReference type="Proteomes" id="UP001432027"/>
    </source>
</evidence>
<organism evidence="1 2">
    <name type="scientific">Pristionchus entomophagus</name>
    <dbReference type="NCBI Taxonomy" id="358040"/>
    <lineage>
        <taxon>Eukaryota</taxon>
        <taxon>Metazoa</taxon>
        <taxon>Ecdysozoa</taxon>
        <taxon>Nematoda</taxon>
        <taxon>Chromadorea</taxon>
        <taxon>Rhabditida</taxon>
        <taxon>Rhabditina</taxon>
        <taxon>Diplogasteromorpha</taxon>
        <taxon>Diplogasteroidea</taxon>
        <taxon>Neodiplogasteridae</taxon>
        <taxon>Pristionchus</taxon>
    </lineage>
</organism>
<accession>A0AAV5TST4</accession>
<dbReference type="AlphaFoldDB" id="A0AAV5TST4"/>
<sequence>SSEGQVQNVCCKPQQGHNSCCSANKKSSNLHECSRCTFSSSVVSNEHHEPCDATNRAYWGFPSIQPASVIYAFWACLLTRHSRDLSSEWRRDALSADST</sequence>
<dbReference type="EMBL" id="BTSX01000004">
    <property type="protein sequence ID" value="GMS97441.1"/>
    <property type="molecule type" value="Genomic_DNA"/>
</dbReference>
<gene>
    <name evidence="1" type="ORF">PENTCL1PPCAC_19616</name>
</gene>
<keyword evidence="2" id="KW-1185">Reference proteome</keyword>
<feature type="non-terminal residue" evidence="1">
    <location>
        <position position="1"/>
    </location>
</feature>
<dbReference type="Proteomes" id="UP001432027">
    <property type="component" value="Unassembled WGS sequence"/>
</dbReference>
<evidence type="ECO:0000313" key="1">
    <source>
        <dbReference type="EMBL" id="GMS97441.1"/>
    </source>
</evidence>
<proteinExistence type="predicted"/>
<protein>
    <submittedName>
        <fullName evidence="1">Uncharacterized protein</fullName>
    </submittedName>
</protein>
<reference evidence="1" key="1">
    <citation type="submission" date="2023-10" db="EMBL/GenBank/DDBJ databases">
        <title>Genome assembly of Pristionchus species.</title>
        <authorList>
            <person name="Yoshida K."/>
            <person name="Sommer R.J."/>
        </authorList>
    </citation>
    <scope>NUCLEOTIDE SEQUENCE</scope>
    <source>
        <strain evidence="1">RS0144</strain>
    </source>
</reference>
<comment type="caution">
    <text evidence="1">The sequence shown here is derived from an EMBL/GenBank/DDBJ whole genome shotgun (WGS) entry which is preliminary data.</text>
</comment>
<name>A0AAV5TST4_9BILA</name>